<evidence type="ECO:0000256" key="1">
    <source>
        <dbReference type="SAM" id="MobiDB-lite"/>
    </source>
</evidence>
<reference evidence="2" key="1">
    <citation type="journal article" date="2021" name="Proc. Natl. Acad. Sci. U.S.A.">
        <title>A Catalog of Tens of Thousands of Viruses from Human Metagenomes Reveals Hidden Associations with Chronic Diseases.</title>
        <authorList>
            <person name="Tisza M.J."/>
            <person name="Buck C.B."/>
        </authorList>
    </citation>
    <scope>NUCLEOTIDE SEQUENCE</scope>
    <source>
        <strain evidence="2">CtcJL42</strain>
    </source>
</reference>
<name>A0A8S5VK33_9CAUD</name>
<evidence type="ECO:0000313" key="2">
    <source>
        <dbReference type="EMBL" id="DAG89627.1"/>
    </source>
</evidence>
<feature type="region of interest" description="Disordered" evidence="1">
    <location>
        <begin position="1"/>
        <end position="29"/>
    </location>
</feature>
<proteinExistence type="predicted"/>
<protein>
    <submittedName>
        <fullName evidence="2">Uncharacterized protein</fullName>
    </submittedName>
</protein>
<dbReference type="EMBL" id="BK035262">
    <property type="protein sequence ID" value="DAG89627.1"/>
    <property type="molecule type" value="Genomic_DNA"/>
</dbReference>
<accession>A0A8S5VK33</accession>
<organism evidence="2">
    <name type="scientific">Ackermannviridae sp</name>
    <dbReference type="NCBI Taxonomy" id="2831612"/>
    <lineage>
        <taxon>Viruses</taxon>
        <taxon>Duplodnaviria</taxon>
        <taxon>Heunggongvirae</taxon>
        <taxon>Uroviricota</taxon>
        <taxon>Caudoviricetes</taxon>
        <taxon>Pantevenvirales</taxon>
        <taxon>Ackermannviridae</taxon>
    </lineage>
</organism>
<sequence>MRGRYRQGRPSSDPAGPPSPEGEGKEKAGNVHFLHIARLFCFGAKVT</sequence>